<dbReference type="PANTHER" id="PTHR46894:SF2">
    <property type="entry name" value="TSC22 DOMAIN FAMILY MEMBER 4"/>
    <property type="match status" value="1"/>
</dbReference>
<proteinExistence type="predicted"/>
<dbReference type="Pfam" id="PF01166">
    <property type="entry name" value="TSC22"/>
    <property type="match status" value="1"/>
</dbReference>
<keyword evidence="4" id="KW-1185">Reference proteome</keyword>
<feature type="coiled-coil region" evidence="1">
    <location>
        <begin position="100"/>
        <end position="127"/>
    </location>
</feature>
<comment type="caution">
    <text evidence="3">The sequence shown here is derived from an EMBL/GenBank/DDBJ whole genome shotgun (WGS) entry which is preliminary data.</text>
</comment>
<feature type="compositionally biased region" description="Polar residues" evidence="2">
    <location>
        <begin position="10"/>
        <end position="25"/>
    </location>
</feature>
<reference evidence="3" key="1">
    <citation type="submission" date="2023-07" db="EMBL/GenBank/DDBJ databases">
        <authorList>
            <person name="Stuckert A."/>
        </authorList>
    </citation>
    <scope>NUCLEOTIDE SEQUENCE</scope>
</reference>
<dbReference type="Gene3D" id="1.20.5.490">
    <property type="entry name" value="Single helix bin"/>
    <property type="match status" value="1"/>
</dbReference>
<dbReference type="EMBL" id="CAUEEQ010021001">
    <property type="protein sequence ID" value="CAJ0943340.1"/>
    <property type="molecule type" value="Genomic_DNA"/>
</dbReference>
<gene>
    <name evidence="3" type="ORF">RIMI_LOCUS9913584</name>
</gene>
<evidence type="ECO:0000313" key="4">
    <source>
        <dbReference type="Proteomes" id="UP001176940"/>
    </source>
</evidence>
<dbReference type="InterPro" id="IPR053049">
    <property type="entry name" value="TSC22_domain_protein_2"/>
</dbReference>
<protein>
    <submittedName>
        <fullName evidence="3">Uncharacterized protein</fullName>
    </submittedName>
</protein>
<dbReference type="Proteomes" id="UP001176940">
    <property type="component" value="Unassembled WGS sequence"/>
</dbReference>
<organism evidence="3 4">
    <name type="scientific">Ranitomeya imitator</name>
    <name type="common">mimic poison frog</name>
    <dbReference type="NCBI Taxonomy" id="111125"/>
    <lineage>
        <taxon>Eukaryota</taxon>
        <taxon>Metazoa</taxon>
        <taxon>Chordata</taxon>
        <taxon>Craniata</taxon>
        <taxon>Vertebrata</taxon>
        <taxon>Euteleostomi</taxon>
        <taxon>Amphibia</taxon>
        <taxon>Batrachia</taxon>
        <taxon>Anura</taxon>
        <taxon>Neobatrachia</taxon>
        <taxon>Hyloidea</taxon>
        <taxon>Dendrobatidae</taxon>
        <taxon>Dendrobatinae</taxon>
        <taxon>Ranitomeya</taxon>
    </lineage>
</organism>
<feature type="region of interest" description="Disordered" evidence="2">
    <location>
        <begin position="1"/>
        <end position="50"/>
    </location>
</feature>
<dbReference type="PANTHER" id="PTHR46894">
    <property type="entry name" value="TSC22 DOMAIN FAMILY PROTEIN 2"/>
    <property type="match status" value="1"/>
</dbReference>
<evidence type="ECO:0000256" key="2">
    <source>
        <dbReference type="SAM" id="MobiDB-lite"/>
    </source>
</evidence>
<evidence type="ECO:0000256" key="1">
    <source>
        <dbReference type="SAM" id="Coils"/>
    </source>
</evidence>
<sequence length="154" mass="17078">MSGGKKRSGFQITSVTTDYQPSSPVSPVPLERSLSPSPPNGLRSPPTSRFRLVYSNQPLITLTRSRGKGQQAPRSQGAPIFGAVPEKEPTAQDLVKTHLLFAVREEVEALREQIKDLTERNVVLEHENSLLRTLATPQQLSEVNVRIQMSRKPL</sequence>
<accession>A0ABN9LKY4</accession>
<dbReference type="InterPro" id="IPR000580">
    <property type="entry name" value="TSC22/Bun"/>
</dbReference>
<evidence type="ECO:0000313" key="3">
    <source>
        <dbReference type="EMBL" id="CAJ0943340.1"/>
    </source>
</evidence>
<name>A0ABN9LKY4_9NEOB</name>
<keyword evidence="1" id="KW-0175">Coiled coil</keyword>
<feature type="region of interest" description="Disordered" evidence="2">
    <location>
        <begin position="62"/>
        <end position="85"/>
    </location>
</feature>
<dbReference type="SUPFAM" id="SSF58026">
    <property type="entry name" value="Delta-sleep-inducing peptide immunoreactive peptide"/>
    <property type="match status" value="1"/>
</dbReference>